<keyword evidence="2" id="KW-0472">Membrane</keyword>
<dbReference type="OrthoDB" id="2535531at2759"/>
<dbReference type="InterPro" id="IPR045339">
    <property type="entry name" value="DUF6534"/>
</dbReference>
<dbReference type="Proteomes" id="UP000198372">
    <property type="component" value="Unassembled WGS sequence"/>
</dbReference>
<feature type="transmembrane region" description="Helical" evidence="2">
    <location>
        <begin position="63"/>
        <end position="86"/>
    </location>
</feature>
<proteinExistence type="predicted"/>
<feature type="transmembrane region" description="Helical" evidence="2">
    <location>
        <begin position="281"/>
        <end position="298"/>
    </location>
</feature>
<dbReference type="PANTHER" id="PTHR40465">
    <property type="entry name" value="CHROMOSOME 1, WHOLE GENOME SHOTGUN SEQUENCE"/>
    <property type="match status" value="1"/>
</dbReference>
<accession>A0A238FEC4</accession>
<feature type="domain" description="DUF6534" evidence="3">
    <location>
        <begin position="212"/>
        <end position="302"/>
    </location>
</feature>
<feature type="transmembrane region" description="Helical" evidence="2">
    <location>
        <begin position="139"/>
        <end position="164"/>
    </location>
</feature>
<feature type="transmembrane region" description="Helical" evidence="2">
    <location>
        <begin position="31"/>
        <end position="51"/>
    </location>
</feature>
<evidence type="ECO:0000256" key="1">
    <source>
        <dbReference type="SAM" id="MobiDB-lite"/>
    </source>
</evidence>
<sequence length="387" mass="42313">MSLSPGNDPNAGPIAIQSIATANLGPVFVGWMLQLIFYGFGLSLLVRYVTGRQYKADSRRIKLWLWAVVFAATGQAVISFYSVFHYGTSQRRDVDTLYAQTLADCFATMPAGIVGVLVQSFLSLRVVSLFSNNLYRGLFVTAASLLIAGGVVGSWLFVAASFMLRNDVTPPPGISFSLASGYVHPRNNYFLMLVQELTEIWGNASLWLWGCCIIDVLITVTLSVLLYKRIVGFNSGTDSMLRSVIILSIETASYTATFALIAAILSNSFSDDSLLTNSTGAFFQPLSSFYLISFLVTLTSRQGLREKTNGYSNNDVESRGVYAARYPSNGVGMSKANPSTASASAGRVRPSTPQLVRMQTLGEPRSDEDEEMDLKHPNPEKEVRIEM</sequence>
<name>A0A238FEC4_9BASI</name>
<feature type="region of interest" description="Disordered" evidence="1">
    <location>
        <begin position="333"/>
        <end position="387"/>
    </location>
</feature>
<evidence type="ECO:0000313" key="5">
    <source>
        <dbReference type="Proteomes" id="UP000198372"/>
    </source>
</evidence>
<evidence type="ECO:0000259" key="3">
    <source>
        <dbReference type="Pfam" id="PF20152"/>
    </source>
</evidence>
<protein>
    <submittedName>
        <fullName evidence="4">BQ2448_2737 protein</fullName>
    </submittedName>
</protein>
<feature type="transmembrane region" description="Helical" evidence="2">
    <location>
        <begin position="106"/>
        <end position="127"/>
    </location>
</feature>
<dbReference type="AlphaFoldDB" id="A0A238FEC4"/>
<feature type="transmembrane region" description="Helical" evidence="2">
    <location>
        <begin position="206"/>
        <end position="227"/>
    </location>
</feature>
<dbReference type="EMBL" id="FMSP01000007">
    <property type="protein sequence ID" value="SCV71149.1"/>
    <property type="molecule type" value="Genomic_DNA"/>
</dbReference>
<dbReference type="PANTHER" id="PTHR40465:SF1">
    <property type="entry name" value="DUF6534 DOMAIN-CONTAINING PROTEIN"/>
    <property type="match status" value="1"/>
</dbReference>
<gene>
    <name evidence="4" type="ORF">BQ2448_2737</name>
</gene>
<dbReference type="Pfam" id="PF20152">
    <property type="entry name" value="DUF6534"/>
    <property type="match status" value="1"/>
</dbReference>
<keyword evidence="2" id="KW-0812">Transmembrane</keyword>
<reference evidence="5" key="1">
    <citation type="submission" date="2016-09" db="EMBL/GenBank/DDBJ databases">
        <authorList>
            <person name="Jeantristanb JTB J.-T."/>
            <person name="Ricardo R."/>
        </authorList>
    </citation>
    <scope>NUCLEOTIDE SEQUENCE [LARGE SCALE GENOMIC DNA]</scope>
</reference>
<feature type="compositionally biased region" description="Basic and acidic residues" evidence="1">
    <location>
        <begin position="373"/>
        <end position="387"/>
    </location>
</feature>
<keyword evidence="2" id="KW-1133">Transmembrane helix</keyword>
<keyword evidence="5" id="KW-1185">Reference proteome</keyword>
<evidence type="ECO:0000313" key="4">
    <source>
        <dbReference type="EMBL" id="SCV71149.1"/>
    </source>
</evidence>
<evidence type="ECO:0000256" key="2">
    <source>
        <dbReference type="SAM" id="Phobius"/>
    </source>
</evidence>
<organism evidence="4 5">
    <name type="scientific">Microbotryum intermedium</name>
    <dbReference type="NCBI Taxonomy" id="269621"/>
    <lineage>
        <taxon>Eukaryota</taxon>
        <taxon>Fungi</taxon>
        <taxon>Dikarya</taxon>
        <taxon>Basidiomycota</taxon>
        <taxon>Pucciniomycotina</taxon>
        <taxon>Microbotryomycetes</taxon>
        <taxon>Microbotryales</taxon>
        <taxon>Microbotryaceae</taxon>
        <taxon>Microbotryum</taxon>
    </lineage>
</organism>
<feature type="transmembrane region" description="Helical" evidence="2">
    <location>
        <begin position="239"/>
        <end position="261"/>
    </location>
</feature>